<dbReference type="GO" id="GO:0005829">
    <property type="term" value="C:cytosol"/>
    <property type="evidence" value="ECO:0007669"/>
    <property type="project" value="TreeGrafter"/>
</dbReference>
<evidence type="ECO:0000256" key="7">
    <source>
        <dbReference type="ARBA" id="ARBA00022840"/>
    </source>
</evidence>
<dbReference type="EC" id="6.3.3.1" evidence="3"/>
<evidence type="ECO:0000256" key="2">
    <source>
        <dbReference type="ARBA" id="ARBA00010280"/>
    </source>
</evidence>
<dbReference type="Gene3D" id="3.90.650.10">
    <property type="entry name" value="PurM-like C-terminal domain"/>
    <property type="match status" value="1"/>
</dbReference>
<dbReference type="GO" id="GO:0005524">
    <property type="term" value="F:ATP binding"/>
    <property type="evidence" value="ECO:0007669"/>
    <property type="project" value="UniProtKB-KW"/>
</dbReference>
<dbReference type="SUPFAM" id="SSF56042">
    <property type="entry name" value="PurM C-terminal domain-like"/>
    <property type="match status" value="1"/>
</dbReference>
<dbReference type="InterPro" id="IPR010918">
    <property type="entry name" value="PurM-like_C_dom"/>
</dbReference>
<accession>A0A179DG02</accession>
<keyword evidence="6" id="KW-0547">Nucleotide-binding</keyword>
<evidence type="ECO:0000256" key="11">
    <source>
        <dbReference type="ARBA" id="ARBA00049057"/>
    </source>
</evidence>
<evidence type="ECO:0000256" key="5">
    <source>
        <dbReference type="ARBA" id="ARBA00022598"/>
    </source>
</evidence>
<dbReference type="PANTHER" id="PTHR10520:SF12">
    <property type="entry name" value="TRIFUNCTIONAL PURINE BIOSYNTHETIC PROTEIN ADENOSINE-3"/>
    <property type="match status" value="1"/>
</dbReference>
<dbReference type="Proteomes" id="UP000078459">
    <property type="component" value="Unassembled WGS sequence"/>
</dbReference>
<comment type="caution">
    <text evidence="14">The sequence shown here is derived from an EMBL/GenBank/DDBJ whole genome shotgun (WGS) entry which is preliminary data.</text>
</comment>
<dbReference type="STRING" id="1826909.A5893_08545"/>
<feature type="domain" description="PurM-like N-terminal" evidence="12">
    <location>
        <begin position="44"/>
        <end position="166"/>
    </location>
</feature>
<dbReference type="RefSeq" id="WP_068822246.1">
    <property type="nucleotide sequence ID" value="NZ_LWHJ01000027.1"/>
</dbReference>
<dbReference type="SUPFAM" id="SSF55326">
    <property type="entry name" value="PurM N-terminal domain-like"/>
    <property type="match status" value="1"/>
</dbReference>
<dbReference type="GO" id="GO:0004637">
    <property type="term" value="F:phosphoribosylamine-glycine ligase activity"/>
    <property type="evidence" value="ECO:0007669"/>
    <property type="project" value="TreeGrafter"/>
</dbReference>
<dbReference type="Gene3D" id="3.30.1330.10">
    <property type="entry name" value="PurM-like, N-terminal domain"/>
    <property type="match status" value="1"/>
</dbReference>
<dbReference type="OrthoDB" id="9802507at2"/>
<evidence type="ECO:0000256" key="1">
    <source>
        <dbReference type="ARBA" id="ARBA00004686"/>
    </source>
</evidence>
<dbReference type="GO" id="GO:0004641">
    <property type="term" value="F:phosphoribosylformylglycinamidine cyclo-ligase activity"/>
    <property type="evidence" value="ECO:0007669"/>
    <property type="project" value="UniProtKB-EC"/>
</dbReference>
<evidence type="ECO:0000256" key="9">
    <source>
        <dbReference type="ARBA" id="ARBA00032931"/>
    </source>
</evidence>
<comment type="catalytic activity">
    <reaction evidence="11">
        <text>2-formamido-N(1)-(5-O-phospho-beta-D-ribosyl)acetamidine + ATP = 5-amino-1-(5-phospho-beta-D-ribosyl)imidazole + ADP + phosphate + H(+)</text>
        <dbReference type="Rhea" id="RHEA:23032"/>
        <dbReference type="ChEBI" id="CHEBI:15378"/>
        <dbReference type="ChEBI" id="CHEBI:30616"/>
        <dbReference type="ChEBI" id="CHEBI:43474"/>
        <dbReference type="ChEBI" id="CHEBI:137981"/>
        <dbReference type="ChEBI" id="CHEBI:147287"/>
        <dbReference type="ChEBI" id="CHEBI:456216"/>
        <dbReference type="EC" id="6.3.3.1"/>
    </reaction>
</comment>
<keyword evidence="5 14" id="KW-0436">Ligase</keyword>
<keyword evidence="7" id="KW-0067">ATP-binding</keyword>
<protein>
    <recommendedName>
        <fullName evidence="4">Phosphoribosylformylglycinamidine cyclo-ligase</fullName>
        <ecNumber evidence="3">6.3.3.1</ecNumber>
    </recommendedName>
    <alternativeName>
        <fullName evidence="9">AIR synthase</fullName>
    </alternativeName>
    <alternativeName>
        <fullName evidence="10">AIRS</fullName>
    </alternativeName>
    <alternativeName>
        <fullName evidence="8">Phosphoribosyl-aminoimidazole synthetase</fullName>
    </alternativeName>
</protein>
<dbReference type="PANTHER" id="PTHR10520">
    <property type="entry name" value="TRIFUNCTIONAL PURINE BIOSYNTHETIC PROTEIN ADENOSINE-3-RELATED"/>
    <property type="match status" value="1"/>
</dbReference>
<evidence type="ECO:0000256" key="8">
    <source>
        <dbReference type="ARBA" id="ARBA00031908"/>
    </source>
</evidence>
<evidence type="ECO:0000256" key="4">
    <source>
        <dbReference type="ARBA" id="ARBA00020367"/>
    </source>
</evidence>
<sequence length="392" mass="43148">MSDNRYNQRGVSAGKEDVHNAIKNIDKGIFPQAFCKIIPDILGGDDAYCNIMHADGAGTKSSLAYIYWKETGDISVWKGIAQDAIIMNLDDLLCVGATDHILLSSTIGRNKNLIPGEVIAEIINGTEEILSDLRELGINIFSTGGETADVGDLVRTIIVDSTVTCRMKREDIISNHTIKAGDVIVGLSSSGKATYEKEYNGGMGSNGLTSARHDVFNKDIASKFPESFDPAVPFDLVFSGHKSLTDEIKIHENLSVTAGKLVLSPTRTYAPVIKKILDKFRPQIHGMVHCSGGAQTKVLHFIENLHIIKNNLFPIPPLFKLIQEQSGTDWKEMYKVFNMGHRMEIYLEEAYANEIISISKSFGIDAQIVGRVEAADKKQVTITSEKGEFVYH</sequence>
<dbReference type="Pfam" id="PF00586">
    <property type="entry name" value="AIRS"/>
    <property type="match status" value="1"/>
</dbReference>
<evidence type="ECO:0000259" key="12">
    <source>
        <dbReference type="Pfam" id="PF00586"/>
    </source>
</evidence>
<dbReference type="InterPro" id="IPR036921">
    <property type="entry name" value="PurM-like_N_sf"/>
</dbReference>
<evidence type="ECO:0000313" key="15">
    <source>
        <dbReference type="Proteomes" id="UP000078459"/>
    </source>
</evidence>
<reference evidence="14 15" key="2">
    <citation type="submission" date="2016-06" db="EMBL/GenBank/DDBJ databases">
        <title>Pedobacter psychrophilus sp. nov., isolated from Antarctic fragmentary rock.</title>
        <authorList>
            <person name="Svec P."/>
        </authorList>
    </citation>
    <scope>NUCLEOTIDE SEQUENCE [LARGE SCALE GENOMIC DNA]</scope>
    <source>
        <strain evidence="14 15">CCM 8644</strain>
    </source>
</reference>
<evidence type="ECO:0000256" key="6">
    <source>
        <dbReference type="ARBA" id="ARBA00022741"/>
    </source>
</evidence>
<evidence type="ECO:0000256" key="3">
    <source>
        <dbReference type="ARBA" id="ARBA00013047"/>
    </source>
</evidence>
<proteinExistence type="inferred from homology"/>
<dbReference type="InterPro" id="IPR036676">
    <property type="entry name" value="PurM-like_C_sf"/>
</dbReference>
<name>A0A179DG02_9SPHI</name>
<dbReference type="InterPro" id="IPR016188">
    <property type="entry name" value="PurM-like_N"/>
</dbReference>
<dbReference type="GO" id="GO:0006189">
    <property type="term" value="P:'de novo' IMP biosynthetic process"/>
    <property type="evidence" value="ECO:0007669"/>
    <property type="project" value="UniProtKB-UniPathway"/>
</dbReference>
<dbReference type="EMBL" id="LWHJ01000027">
    <property type="protein sequence ID" value="OAQ39630.1"/>
    <property type="molecule type" value="Genomic_DNA"/>
</dbReference>
<dbReference type="InterPro" id="IPR004733">
    <property type="entry name" value="PurM_cligase"/>
</dbReference>
<dbReference type="GO" id="GO:0046084">
    <property type="term" value="P:adenine biosynthetic process"/>
    <property type="evidence" value="ECO:0007669"/>
    <property type="project" value="TreeGrafter"/>
</dbReference>
<keyword evidence="15" id="KW-1185">Reference proteome</keyword>
<dbReference type="UniPathway" id="UPA00074">
    <property type="reaction ID" value="UER00129"/>
</dbReference>
<organism evidence="14 15">
    <name type="scientific">Pedobacter psychrophilus</name>
    <dbReference type="NCBI Taxonomy" id="1826909"/>
    <lineage>
        <taxon>Bacteria</taxon>
        <taxon>Pseudomonadati</taxon>
        <taxon>Bacteroidota</taxon>
        <taxon>Sphingobacteriia</taxon>
        <taxon>Sphingobacteriales</taxon>
        <taxon>Sphingobacteriaceae</taxon>
        <taxon>Pedobacter</taxon>
    </lineage>
</organism>
<evidence type="ECO:0000259" key="13">
    <source>
        <dbReference type="Pfam" id="PF02769"/>
    </source>
</evidence>
<dbReference type="Pfam" id="PF02769">
    <property type="entry name" value="AIRS_C"/>
    <property type="match status" value="1"/>
</dbReference>
<dbReference type="AlphaFoldDB" id="A0A179DG02"/>
<feature type="domain" description="PurM-like C-terminal" evidence="13">
    <location>
        <begin position="179"/>
        <end position="381"/>
    </location>
</feature>
<comment type="similarity">
    <text evidence="2">Belongs to the AIR synthase family.</text>
</comment>
<evidence type="ECO:0000256" key="10">
    <source>
        <dbReference type="ARBA" id="ARBA00033093"/>
    </source>
</evidence>
<gene>
    <name evidence="14" type="ORF">A5893_08545</name>
</gene>
<comment type="pathway">
    <text evidence="1">Purine metabolism; IMP biosynthesis via de novo pathway; 5-amino-1-(5-phospho-D-ribosyl)imidazole from N(2)-formyl-N(1)-(5-phospho-D-ribosyl)glycinamide: step 2/2.</text>
</comment>
<reference evidence="14 15" key="1">
    <citation type="submission" date="2016-04" db="EMBL/GenBank/DDBJ databases">
        <authorList>
            <person name="Evans L.H."/>
            <person name="Alamgir A."/>
            <person name="Owens N."/>
            <person name="Weber N.D."/>
            <person name="Virtaneva K."/>
            <person name="Barbian K."/>
            <person name="Babar A."/>
            <person name="Rosenke K."/>
        </authorList>
    </citation>
    <scope>NUCLEOTIDE SEQUENCE [LARGE SCALE GENOMIC DNA]</scope>
    <source>
        <strain evidence="14 15">CCM 8644</strain>
    </source>
</reference>
<evidence type="ECO:0000313" key="14">
    <source>
        <dbReference type="EMBL" id="OAQ39630.1"/>
    </source>
</evidence>